<feature type="domain" description="Mur ligase central" evidence="5">
    <location>
        <begin position="13"/>
        <end position="201"/>
    </location>
</feature>
<keyword evidence="3" id="KW-0067">ATP-binding</keyword>
<gene>
    <name evidence="6" type="ORF">SAMN05216352_103105</name>
</gene>
<evidence type="ECO:0000256" key="1">
    <source>
        <dbReference type="ARBA" id="ARBA00022598"/>
    </source>
</evidence>
<dbReference type="InterPro" id="IPR036615">
    <property type="entry name" value="Mur_ligase_C_dom_sf"/>
</dbReference>
<feature type="domain" description="Mur ligase C-terminal" evidence="4">
    <location>
        <begin position="223"/>
        <end position="349"/>
    </location>
</feature>
<evidence type="ECO:0000313" key="6">
    <source>
        <dbReference type="EMBL" id="SDH86164.1"/>
    </source>
</evidence>
<dbReference type="PANTHER" id="PTHR43024:SF1">
    <property type="entry name" value="UDP-N-ACETYLMURAMOYL-TRIPEPTIDE--D-ALANYL-D-ALANINE LIGASE"/>
    <property type="match status" value="1"/>
</dbReference>
<dbReference type="GO" id="GO:0005524">
    <property type="term" value="F:ATP binding"/>
    <property type="evidence" value="ECO:0007669"/>
    <property type="project" value="UniProtKB-KW"/>
</dbReference>
<proteinExistence type="predicted"/>
<evidence type="ECO:0000313" key="7">
    <source>
        <dbReference type="Proteomes" id="UP000199017"/>
    </source>
</evidence>
<keyword evidence="1 6" id="KW-0436">Ligase</keyword>
<dbReference type="InterPro" id="IPR051046">
    <property type="entry name" value="MurCDEF_CellWall_CoF430Synth"/>
</dbReference>
<evidence type="ECO:0000259" key="5">
    <source>
        <dbReference type="Pfam" id="PF08245"/>
    </source>
</evidence>
<dbReference type="Pfam" id="PF08245">
    <property type="entry name" value="Mur_ligase_M"/>
    <property type="match status" value="1"/>
</dbReference>
<dbReference type="InterPro" id="IPR004101">
    <property type="entry name" value="Mur_ligase_C"/>
</dbReference>
<dbReference type="Gene3D" id="3.90.190.20">
    <property type="entry name" value="Mur ligase, C-terminal domain"/>
    <property type="match status" value="1"/>
</dbReference>
<dbReference type="SUPFAM" id="SSF53623">
    <property type="entry name" value="MurD-like peptide ligases, catalytic domain"/>
    <property type="match status" value="1"/>
</dbReference>
<protein>
    <submittedName>
        <fullName evidence="6">UDP-N-acetylmuramoyl-tripeptide--D-alanyl-D-alanine ligase</fullName>
    </submittedName>
</protein>
<organism evidence="6 7">
    <name type="scientific">Alteribacillus bidgolensis</name>
    <dbReference type="NCBI Taxonomy" id="930129"/>
    <lineage>
        <taxon>Bacteria</taxon>
        <taxon>Bacillati</taxon>
        <taxon>Bacillota</taxon>
        <taxon>Bacilli</taxon>
        <taxon>Bacillales</taxon>
        <taxon>Bacillaceae</taxon>
        <taxon>Alteribacillus</taxon>
    </lineage>
</organism>
<accession>A0A1G8FVJ0</accession>
<dbReference type="InterPro" id="IPR036565">
    <property type="entry name" value="Mur-like_cat_sf"/>
</dbReference>
<evidence type="ECO:0000259" key="4">
    <source>
        <dbReference type="Pfam" id="PF02875"/>
    </source>
</evidence>
<name>A0A1G8FVJ0_9BACI</name>
<dbReference type="RefSeq" id="WP_170031671.1">
    <property type="nucleotide sequence ID" value="NZ_FNDU01000003.1"/>
</dbReference>
<dbReference type="EMBL" id="FNDU01000003">
    <property type="protein sequence ID" value="SDH86164.1"/>
    <property type="molecule type" value="Genomic_DNA"/>
</dbReference>
<dbReference type="Pfam" id="PF02875">
    <property type="entry name" value="Mur_ligase_C"/>
    <property type="match status" value="1"/>
</dbReference>
<dbReference type="Proteomes" id="UP000199017">
    <property type="component" value="Unassembled WGS sequence"/>
</dbReference>
<reference evidence="6 7" key="1">
    <citation type="submission" date="2016-10" db="EMBL/GenBank/DDBJ databases">
        <authorList>
            <person name="de Groot N.N."/>
        </authorList>
    </citation>
    <scope>NUCLEOTIDE SEQUENCE [LARGE SCALE GENOMIC DNA]</scope>
    <source>
        <strain evidence="7">P4B,CCM 7963,CECT 7998,DSM 25260,IBRC-M 10614,KCTC 13821</strain>
    </source>
</reference>
<dbReference type="PANTHER" id="PTHR43024">
    <property type="entry name" value="UDP-N-ACETYLMURAMOYL-TRIPEPTIDE--D-ALANYL-D-ALANINE LIGASE"/>
    <property type="match status" value="1"/>
</dbReference>
<evidence type="ECO:0000256" key="3">
    <source>
        <dbReference type="ARBA" id="ARBA00022840"/>
    </source>
</evidence>
<sequence>MASKIPKIPAIGVTGSAGKSTTTAFIYSIFKTKWKHVLKTRGNRNLPKHTKRYVQQIRPSHDAVILEMGLGREAGKYHFRYLKPNFGVITNVGTAHYGKLGNSIKATAKKKSAMAKYMNPKGTLLINKDDKNSKLLSTKKFKGQLVTVGIKKRAHYQAKNIKYSKNGVSFSVRLNRKTERFFIPTFGDHNVINALFAIAIAHRLRFSPRQMRLGLKRFKPPRRRLNVISLPKKSLLIDDTFNANPQSVKAATDVLVKLGKRKKKIAVVGSMLELGSYSRKGHHKVGKYLARKRMDRIFVFGVKAKQIKRAAISRGYPSKRIYAYTDRYQLHNKLKNYVSPNTIILVKGSHRMRMRDTAEFVAEYNLKKYGKNR</sequence>
<dbReference type="Gene3D" id="3.40.1190.10">
    <property type="entry name" value="Mur-like, catalytic domain"/>
    <property type="match status" value="1"/>
</dbReference>
<dbReference type="GO" id="GO:0016881">
    <property type="term" value="F:acid-amino acid ligase activity"/>
    <property type="evidence" value="ECO:0007669"/>
    <property type="project" value="InterPro"/>
</dbReference>
<dbReference type="STRING" id="930129.SAMN05216352_103105"/>
<keyword evidence="2" id="KW-0547">Nucleotide-binding</keyword>
<dbReference type="InterPro" id="IPR013221">
    <property type="entry name" value="Mur_ligase_cen"/>
</dbReference>
<dbReference type="SUPFAM" id="SSF53244">
    <property type="entry name" value="MurD-like peptide ligases, peptide-binding domain"/>
    <property type="match status" value="1"/>
</dbReference>
<evidence type="ECO:0000256" key="2">
    <source>
        <dbReference type="ARBA" id="ARBA00022741"/>
    </source>
</evidence>
<keyword evidence="7" id="KW-1185">Reference proteome</keyword>
<dbReference type="AlphaFoldDB" id="A0A1G8FVJ0"/>